<dbReference type="Proteomes" id="UP000468531">
    <property type="component" value="Unassembled WGS sequence"/>
</dbReference>
<dbReference type="EMBL" id="VKHP01000138">
    <property type="protein sequence ID" value="NEU99616.1"/>
    <property type="molecule type" value="Genomic_DNA"/>
</dbReference>
<dbReference type="SUPFAM" id="SSF88723">
    <property type="entry name" value="PIN domain-like"/>
    <property type="match status" value="1"/>
</dbReference>
<evidence type="ECO:0000313" key="2">
    <source>
        <dbReference type="Proteomes" id="UP000468531"/>
    </source>
</evidence>
<dbReference type="AlphaFoldDB" id="A0A6P1BM90"/>
<proteinExistence type="predicted"/>
<name>A0A6P1BM90_9BRAD</name>
<dbReference type="InterPro" id="IPR021799">
    <property type="entry name" value="PIN-like_prokaryotic"/>
</dbReference>
<dbReference type="InterPro" id="IPR029060">
    <property type="entry name" value="PIN-like_dom_sf"/>
</dbReference>
<keyword evidence="2" id="KW-1185">Reference proteome</keyword>
<dbReference type="RefSeq" id="WP_163158992.1">
    <property type="nucleotide sequence ID" value="NZ_VKHP01000138.1"/>
</dbReference>
<dbReference type="Pfam" id="PF11848">
    <property type="entry name" value="DUF3368"/>
    <property type="match status" value="1"/>
</dbReference>
<accession>A0A6P1BM90</accession>
<sequence length="168" mass="18877">MPVLVSDTSVLIDLERARLLADMFRLPFEFAVPDLLYDRELAGELGDKLVGLGLRVEVLTPVELSSATTVRRQNARLSVPDTFAFAIAQSRQWTLLTGDGTLRELATAERIDMHGVLWLFDQFADGNHVAINRLHDGLNTLFAHPRCRLPVQEVGRRLARFAEQIREG</sequence>
<evidence type="ECO:0000313" key="1">
    <source>
        <dbReference type="EMBL" id="NEU99616.1"/>
    </source>
</evidence>
<comment type="caution">
    <text evidence="1">The sequence shown here is derived from an EMBL/GenBank/DDBJ whole genome shotgun (WGS) entry which is preliminary data.</text>
</comment>
<evidence type="ECO:0008006" key="3">
    <source>
        <dbReference type="Google" id="ProtNLM"/>
    </source>
</evidence>
<organism evidence="1 2">
    <name type="scientific">Bradyrhizobium uaiense</name>
    <dbReference type="NCBI Taxonomy" id="2594946"/>
    <lineage>
        <taxon>Bacteria</taxon>
        <taxon>Pseudomonadati</taxon>
        <taxon>Pseudomonadota</taxon>
        <taxon>Alphaproteobacteria</taxon>
        <taxon>Hyphomicrobiales</taxon>
        <taxon>Nitrobacteraceae</taxon>
        <taxon>Bradyrhizobium</taxon>
    </lineage>
</organism>
<gene>
    <name evidence="1" type="ORF">FNJ47_28275</name>
</gene>
<reference evidence="1 2" key="1">
    <citation type="journal article" date="2020" name="Arch. Microbiol.">
        <title>Bradyrhizobium uaiense sp. nov., a new highly efficient cowpea symbiont.</title>
        <authorList>
            <person name="Cabral Michel D."/>
            <person name="Azarias Guimaraes A."/>
            <person name="Martins da Costa E."/>
            <person name="Soares de Carvalho T."/>
            <person name="Balsanelli E."/>
            <person name="Willems A."/>
            <person name="Maltempi de Souza E."/>
            <person name="de Souza Moreira F.M."/>
        </authorList>
    </citation>
    <scope>NUCLEOTIDE SEQUENCE [LARGE SCALE GENOMIC DNA]</scope>
    <source>
        <strain evidence="1 2">UFLA 03-164</strain>
    </source>
</reference>
<protein>
    <recommendedName>
        <fullName evidence="3">PIN domain-containing protein</fullName>
    </recommendedName>
</protein>